<gene>
    <name evidence="1" type="ORF">K402DRAFT_8922</name>
</gene>
<evidence type="ECO:0000313" key="2">
    <source>
        <dbReference type="Proteomes" id="UP000800041"/>
    </source>
</evidence>
<dbReference type="EMBL" id="ML977137">
    <property type="protein sequence ID" value="KAF1992555.1"/>
    <property type="molecule type" value="Genomic_DNA"/>
</dbReference>
<reference evidence="1" key="1">
    <citation type="journal article" date="2020" name="Stud. Mycol.">
        <title>101 Dothideomycetes genomes: a test case for predicting lifestyles and emergence of pathogens.</title>
        <authorList>
            <person name="Haridas S."/>
            <person name="Albert R."/>
            <person name="Binder M."/>
            <person name="Bloem J."/>
            <person name="Labutti K."/>
            <person name="Salamov A."/>
            <person name="Andreopoulos B."/>
            <person name="Baker S."/>
            <person name="Barry K."/>
            <person name="Bills G."/>
            <person name="Bluhm B."/>
            <person name="Cannon C."/>
            <person name="Castanera R."/>
            <person name="Culley D."/>
            <person name="Daum C."/>
            <person name="Ezra D."/>
            <person name="Gonzalez J."/>
            <person name="Henrissat B."/>
            <person name="Kuo A."/>
            <person name="Liang C."/>
            <person name="Lipzen A."/>
            <person name="Lutzoni F."/>
            <person name="Magnuson J."/>
            <person name="Mondo S."/>
            <person name="Nolan M."/>
            <person name="Ohm R."/>
            <person name="Pangilinan J."/>
            <person name="Park H.-J."/>
            <person name="Ramirez L."/>
            <person name="Alfaro M."/>
            <person name="Sun H."/>
            <person name="Tritt A."/>
            <person name="Yoshinaga Y."/>
            <person name="Zwiers L.-H."/>
            <person name="Turgeon B."/>
            <person name="Goodwin S."/>
            <person name="Spatafora J."/>
            <person name="Crous P."/>
            <person name="Grigoriev I."/>
        </authorList>
    </citation>
    <scope>NUCLEOTIDE SEQUENCE</scope>
    <source>
        <strain evidence="1">CBS 113979</strain>
    </source>
</reference>
<name>A0A6G1HHC1_9PEZI</name>
<keyword evidence="2" id="KW-1185">Reference proteome</keyword>
<organism evidence="1 2">
    <name type="scientific">Aulographum hederae CBS 113979</name>
    <dbReference type="NCBI Taxonomy" id="1176131"/>
    <lineage>
        <taxon>Eukaryota</taxon>
        <taxon>Fungi</taxon>
        <taxon>Dikarya</taxon>
        <taxon>Ascomycota</taxon>
        <taxon>Pezizomycotina</taxon>
        <taxon>Dothideomycetes</taxon>
        <taxon>Pleosporomycetidae</taxon>
        <taxon>Aulographales</taxon>
        <taxon>Aulographaceae</taxon>
    </lineage>
</organism>
<protein>
    <submittedName>
        <fullName evidence="1">Uncharacterized protein</fullName>
    </submittedName>
</protein>
<sequence>MYTCTYEPMTTKVVNNFGYLDADTQIPTPFPVPFPVQILSPILRPLHEPHVAPLSLFPPHPCAVPRKQMPYTPPMQFLWKQRRKLPSQQ</sequence>
<dbReference type="AlphaFoldDB" id="A0A6G1HHC1"/>
<accession>A0A6G1HHC1</accession>
<evidence type="ECO:0000313" key="1">
    <source>
        <dbReference type="EMBL" id="KAF1992555.1"/>
    </source>
</evidence>
<dbReference type="Proteomes" id="UP000800041">
    <property type="component" value="Unassembled WGS sequence"/>
</dbReference>
<proteinExistence type="predicted"/>